<dbReference type="PROSITE" id="PS50929">
    <property type="entry name" value="ABC_TM1F"/>
    <property type="match status" value="1"/>
</dbReference>
<keyword evidence="18" id="KW-1185">Reference proteome</keyword>
<dbReference type="SUPFAM" id="SSF90123">
    <property type="entry name" value="ABC transporter transmembrane region"/>
    <property type="match status" value="1"/>
</dbReference>
<dbReference type="PROSITE" id="PS50893">
    <property type="entry name" value="ABC_TRANSPORTER_2"/>
    <property type="match status" value="1"/>
</dbReference>
<dbReference type="SUPFAM" id="SSF52540">
    <property type="entry name" value="P-loop containing nucleoside triphosphate hydrolases"/>
    <property type="match status" value="1"/>
</dbReference>
<dbReference type="InterPro" id="IPR005074">
    <property type="entry name" value="Peptidase_C39"/>
</dbReference>
<evidence type="ECO:0000259" key="16">
    <source>
        <dbReference type="PROSITE" id="PS50990"/>
    </source>
</evidence>
<feature type="domain" description="ABC transporter" evidence="14">
    <location>
        <begin position="479"/>
        <end position="709"/>
    </location>
</feature>
<evidence type="ECO:0000256" key="11">
    <source>
        <dbReference type="ARBA" id="ARBA00043264"/>
    </source>
</evidence>
<feature type="domain" description="Peptidase C39" evidence="16">
    <location>
        <begin position="15"/>
        <end position="135"/>
    </location>
</feature>
<evidence type="ECO:0000256" key="5">
    <source>
        <dbReference type="ARBA" id="ARBA00022741"/>
    </source>
</evidence>
<evidence type="ECO:0000256" key="3">
    <source>
        <dbReference type="ARBA" id="ARBA00022475"/>
    </source>
</evidence>
<feature type="domain" description="ABC transmembrane type-1" evidence="15">
    <location>
        <begin position="168"/>
        <end position="447"/>
    </location>
</feature>
<dbReference type="InterPro" id="IPR036640">
    <property type="entry name" value="ABC1_TM_sf"/>
</dbReference>
<proteinExistence type="inferred from homology"/>
<evidence type="ECO:0000256" key="9">
    <source>
        <dbReference type="ARBA" id="ARBA00022989"/>
    </source>
</evidence>
<dbReference type="PANTHER" id="PTHR24221:SF654">
    <property type="entry name" value="ATP-BINDING CASSETTE SUB-FAMILY B MEMBER 6"/>
    <property type="match status" value="1"/>
</dbReference>
<dbReference type="EMBL" id="CAJB01000212">
    <property type="protein sequence ID" value="CCH78427.1"/>
    <property type="molecule type" value="Genomic_DNA"/>
</dbReference>
<keyword evidence="11" id="KW-0080">Bacteriocin transport</keyword>
<evidence type="ECO:0000259" key="14">
    <source>
        <dbReference type="PROSITE" id="PS50893"/>
    </source>
</evidence>
<feature type="transmembrane region" description="Helical" evidence="13">
    <location>
        <begin position="163"/>
        <end position="188"/>
    </location>
</feature>
<feature type="transmembrane region" description="Helical" evidence="13">
    <location>
        <begin position="390"/>
        <end position="410"/>
    </location>
</feature>
<feature type="transmembrane region" description="Helical" evidence="13">
    <location>
        <begin position="272"/>
        <end position="296"/>
    </location>
</feature>
<dbReference type="SMART" id="SM00382">
    <property type="entry name" value="AAA"/>
    <property type="match status" value="1"/>
</dbReference>
<comment type="caution">
    <text evidence="17">The sequence shown here is derived from an EMBL/GenBank/DDBJ whole genome shotgun (WGS) entry which is preliminary data.</text>
</comment>
<evidence type="ECO:0000256" key="13">
    <source>
        <dbReference type="SAM" id="Phobius"/>
    </source>
</evidence>
<dbReference type="Gene3D" id="3.90.70.10">
    <property type="entry name" value="Cysteine proteinases"/>
    <property type="match status" value="1"/>
</dbReference>
<protein>
    <submittedName>
        <fullName evidence="17">ABC-type bacteriocin/lantibiotic exporters,contain an N-terminal double-glycine peptidase domain</fullName>
    </submittedName>
</protein>
<dbReference type="GO" id="GO:0008234">
    <property type="term" value="F:cysteine-type peptidase activity"/>
    <property type="evidence" value="ECO:0007669"/>
    <property type="project" value="UniProtKB-KW"/>
</dbReference>
<dbReference type="Proteomes" id="UP000035721">
    <property type="component" value="Unassembled WGS sequence"/>
</dbReference>
<feature type="transmembrane region" description="Helical" evidence="13">
    <location>
        <begin position="302"/>
        <end position="319"/>
    </location>
</feature>
<dbReference type="InterPro" id="IPR003439">
    <property type="entry name" value="ABC_transporter-like_ATP-bd"/>
</dbReference>
<dbReference type="Pfam" id="PF00664">
    <property type="entry name" value="ABC_membrane"/>
    <property type="match status" value="1"/>
</dbReference>
<dbReference type="InterPro" id="IPR039421">
    <property type="entry name" value="Type_1_exporter"/>
</dbReference>
<dbReference type="InterPro" id="IPR003593">
    <property type="entry name" value="AAA+_ATPase"/>
</dbReference>
<keyword evidence="6" id="KW-0645">Protease</keyword>
<keyword evidence="2" id="KW-0813">Transport</keyword>
<evidence type="ECO:0000256" key="2">
    <source>
        <dbReference type="ARBA" id="ARBA00022448"/>
    </source>
</evidence>
<dbReference type="GO" id="GO:0015031">
    <property type="term" value="P:protein transport"/>
    <property type="evidence" value="ECO:0007669"/>
    <property type="project" value="UniProtKB-KW"/>
</dbReference>
<dbReference type="Pfam" id="PF00005">
    <property type="entry name" value="ABC_tran"/>
    <property type="match status" value="1"/>
</dbReference>
<keyword evidence="9 13" id="KW-1133">Transmembrane helix</keyword>
<reference evidence="17 18" key="1">
    <citation type="journal article" date="2013" name="ISME J.">
        <title>A metabolic model for members of the genus Tetrasphaera involved in enhanced biological phosphorus removal.</title>
        <authorList>
            <person name="Kristiansen R."/>
            <person name="Nguyen H.T.T."/>
            <person name="Saunders A.M."/>
            <person name="Nielsen J.L."/>
            <person name="Wimmer R."/>
            <person name="Le V.Q."/>
            <person name="McIlroy S.J."/>
            <person name="Petrovski S."/>
            <person name="Seviour R.J."/>
            <person name="Calteau A."/>
            <person name="Nielsen K.L."/>
            <person name="Nielsen P.H."/>
        </authorList>
    </citation>
    <scope>NUCLEOTIDE SEQUENCE [LARGE SCALE GENOMIC DNA]</scope>
    <source>
        <strain evidence="17 18">T1-X7</strain>
    </source>
</reference>
<keyword evidence="5" id="KW-0547">Nucleotide-binding</keyword>
<comment type="similarity">
    <text evidence="12">Belongs to the ABC transporter superfamily. Lipid exporter (TC 3.A.1.106) family.</text>
</comment>
<dbReference type="PROSITE" id="PS50990">
    <property type="entry name" value="PEPTIDASE_C39"/>
    <property type="match status" value="1"/>
</dbReference>
<comment type="subcellular location">
    <subcellularLocation>
        <location evidence="1">Cell membrane</location>
        <topology evidence="1">Multi-pass membrane protein</topology>
    </subcellularLocation>
</comment>
<dbReference type="InterPro" id="IPR011527">
    <property type="entry name" value="ABC1_TM_dom"/>
</dbReference>
<evidence type="ECO:0000256" key="8">
    <source>
        <dbReference type="ARBA" id="ARBA00022927"/>
    </source>
</evidence>
<dbReference type="Gene3D" id="1.20.1560.10">
    <property type="entry name" value="ABC transporter type 1, transmembrane domain"/>
    <property type="match status" value="1"/>
</dbReference>
<dbReference type="GO" id="GO:0005524">
    <property type="term" value="F:ATP binding"/>
    <property type="evidence" value="ECO:0007669"/>
    <property type="project" value="UniProtKB-KW"/>
</dbReference>
<evidence type="ECO:0000256" key="4">
    <source>
        <dbReference type="ARBA" id="ARBA00022692"/>
    </source>
</evidence>
<dbReference type="NCBIfam" id="TIGR03796">
    <property type="entry name" value="NHLM_micro_ABC1"/>
    <property type="match status" value="1"/>
</dbReference>
<dbReference type="PROSITE" id="PS00211">
    <property type="entry name" value="ABC_TRANSPORTER_1"/>
    <property type="match status" value="1"/>
</dbReference>
<dbReference type="GO" id="GO:0016887">
    <property type="term" value="F:ATP hydrolysis activity"/>
    <property type="evidence" value="ECO:0007669"/>
    <property type="project" value="InterPro"/>
</dbReference>
<name>A0A077LZX7_9MICO</name>
<keyword evidence="10 13" id="KW-0472">Membrane</keyword>
<dbReference type="GO" id="GO:0006508">
    <property type="term" value="P:proteolysis"/>
    <property type="evidence" value="ECO:0007669"/>
    <property type="project" value="InterPro"/>
</dbReference>
<dbReference type="InterPro" id="IPR017871">
    <property type="entry name" value="ABC_transporter-like_CS"/>
</dbReference>
<dbReference type="Pfam" id="PF03412">
    <property type="entry name" value="Peptidase_C39"/>
    <property type="match status" value="1"/>
</dbReference>
<dbReference type="AlphaFoldDB" id="A0A077LZX7"/>
<dbReference type="PANTHER" id="PTHR24221">
    <property type="entry name" value="ATP-BINDING CASSETTE SUB-FAMILY B"/>
    <property type="match status" value="1"/>
</dbReference>
<organism evidence="17 18">
    <name type="scientific">Nostocoides japonicum T1-X7</name>
    <dbReference type="NCBI Taxonomy" id="1194083"/>
    <lineage>
        <taxon>Bacteria</taxon>
        <taxon>Bacillati</taxon>
        <taxon>Actinomycetota</taxon>
        <taxon>Actinomycetes</taxon>
        <taxon>Micrococcales</taxon>
        <taxon>Intrasporangiaceae</taxon>
        <taxon>Nostocoides</taxon>
    </lineage>
</organism>
<evidence type="ECO:0000256" key="6">
    <source>
        <dbReference type="ARBA" id="ARBA00022807"/>
    </source>
</evidence>
<keyword evidence="4 13" id="KW-0812">Transmembrane</keyword>
<keyword evidence="6" id="KW-0788">Thiol protease</keyword>
<dbReference type="InterPro" id="IPR022514">
    <property type="entry name" value="NHPM_micro_ABC1"/>
</dbReference>
<sequence length="715" mass="76203">MIVVMGVRAIRTVLQLEATECGAACLAMVLAHYGRHVPLERMREECGVSRDGARASNLVRAARSYGLDARGWRLEPQDLWAHPMPAIVHWNFDHFVVLEGRRRHGDIQLNDPARGRRRVSEEEFDRSFTGVALTFTPTAEFARGGSPYSVVAALRRQLAPARLALLQAMAAGVLLLVPGVVLAVLAQTLVDTVLVAGDTAVLPALVLAAVICALGTWLLLTVQRRALVRAQLKVGTIAEARFVAHLLRVPTRFFSTRLPGDLANRVLGNQKLAALVLGQLAAAAINAVTVVMYALLMAWHDLQLTVVAVMAVSLNLLVLGRLSRRRAPVTDQVALIQGQVRGELVEGLQSIETLKASGGETDLFTRWAGGAARMSAGTETLARSSAAIQVLPVVSSAVVTALVLCLGGLAVVRGDLSLGELVAFQVLLAAFLVPMQQLSQLSRVLQQAGALLRRIDDVFANPADAPTAPAAGRSLRGRVELQDVVFGYSPLDEPLLAGLTLTIEPGTRVALVGASGSGKSTVARLVAGLEQPWSGHVVLDGELAPAQAPSGSIGYVDQEIVLFEGTVAENLTLWDSTVPEPVMVQAARDACVHDEIASRPGAYASRVSDAGRNFSGGQRQRLEIARALVPGPAVLLLDEATSALDPLVEHEIDAHLRRRGCTSVIVAHRLSTVRDADEIIVLERGRVVERGTHEQLMAAGGAYRELVVGEEEVAL</sequence>
<keyword evidence="7" id="KW-0067">ATP-binding</keyword>
<dbReference type="GO" id="GO:0034040">
    <property type="term" value="F:ATPase-coupled lipid transmembrane transporter activity"/>
    <property type="evidence" value="ECO:0007669"/>
    <property type="project" value="TreeGrafter"/>
</dbReference>
<dbReference type="GO" id="GO:0043213">
    <property type="term" value="P:bacteriocin transport"/>
    <property type="evidence" value="ECO:0007669"/>
    <property type="project" value="UniProtKB-KW"/>
</dbReference>
<dbReference type="InterPro" id="IPR027417">
    <property type="entry name" value="P-loop_NTPase"/>
</dbReference>
<dbReference type="GO" id="GO:0005886">
    <property type="term" value="C:plasma membrane"/>
    <property type="evidence" value="ECO:0007669"/>
    <property type="project" value="UniProtKB-SubCell"/>
</dbReference>
<evidence type="ECO:0000256" key="12">
    <source>
        <dbReference type="ARBA" id="ARBA00061644"/>
    </source>
</evidence>
<evidence type="ECO:0000256" key="10">
    <source>
        <dbReference type="ARBA" id="ARBA00023136"/>
    </source>
</evidence>
<dbReference type="FunFam" id="3.40.50.300:FF:000299">
    <property type="entry name" value="ABC transporter ATP-binding protein/permease"/>
    <property type="match status" value="1"/>
</dbReference>
<evidence type="ECO:0000313" key="18">
    <source>
        <dbReference type="Proteomes" id="UP000035721"/>
    </source>
</evidence>
<keyword evidence="8" id="KW-0653">Protein transport</keyword>
<evidence type="ECO:0000259" key="15">
    <source>
        <dbReference type="PROSITE" id="PS50929"/>
    </source>
</evidence>
<evidence type="ECO:0000256" key="1">
    <source>
        <dbReference type="ARBA" id="ARBA00004651"/>
    </source>
</evidence>
<keyword evidence="6" id="KW-0378">Hydrolase</keyword>
<dbReference type="Gene3D" id="3.40.50.300">
    <property type="entry name" value="P-loop containing nucleotide triphosphate hydrolases"/>
    <property type="match status" value="1"/>
</dbReference>
<dbReference type="GO" id="GO:0140359">
    <property type="term" value="F:ABC-type transporter activity"/>
    <property type="evidence" value="ECO:0007669"/>
    <property type="project" value="InterPro"/>
</dbReference>
<dbReference type="STRING" id="1194083.BN12_290002"/>
<accession>A0A077LZX7</accession>
<evidence type="ECO:0000313" key="17">
    <source>
        <dbReference type="EMBL" id="CCH78427.1"/>
    </source>
</evidence>
<evidence type="ECO:0000256" key="7">
    <source>
        <dbReference type="ARBA" id="ARBA00022840"/>
    </source>
</evidence>
<gene>
    <name evidence="17" type="primary">SunT</name>
    <name evidence="17" type="ORF">BN12_290002</name>
</gene>
<feature type="transmembrane region" description="Helical" evidence="13">
    <location>
        <begin position="200"/>
        <end position="220"/>
    </location>
</feature>
<keyword evidence="3" id="KW-1003">Cell membrane</keyword>